<feature type="transmembrane region" description="Helical" evidence="1">
    <location>
        <begin position="420"/>
        <end position="437"/>
    </location>
</feature>
<feature type="transmembrane region" description="Helical" evidence="1">
    <location>
        <begin position="252"/>
        <end position="268"/>
    </location>
</feature>
<dbReference type="Pfam" id="PF13231">
    <property type="entry name" value="PMT_2"/>
    <property type="match status" value="1"/>
</dbReference>
<organism evidence="3">
    <name type="scientific">hydrothermal vent metagenome</name>
    <dbReference type="NCBI Taxonomy" id="652676"/>
    <lineage>
        <taxon>unclassified sequences</taxon>
        <taxon>metagenomes</taxon>
        <taxon>ecological metagenomes</taxon>
    </lineage>
</organism>
<feature type="transmembrane region" description="Helical" evidence="1">
    <location>
        <begin position="91"/>
        <end position="112"/>
    </location>
</feature>
<reference evidence="3" key="1">
    <citation type="submission" date="2018-06" db="EMBL/GenBank/DDBJ databases">
        <authorList>
            <person name="Zhirakovskaya E."/>
        </authorList>
    </citation>
    <scope>NUCLEOTIDE SEQUENCE</scope>
</reference>
<feature type="transmembrane region" description="Helical" evidence="1">
    <location>
        <begin position="33"/>
        <end position="54"/>
    </location>
</feature>
<feature type="transmembrane region" description="Helical" evidence="1">
    <location>
        <begin position="274"/>
        <end position="290"/>
    </location>
</feature>
<name>A0A3B1DRD9_9ZZZZ</name>
<keyword evidence="1" id="KW-1133">Transmembrane helix</keyword>
<keyword evidence="1" id="KW-0812">Transmembrane</keyword>
<evidence type="ECO:0000256" key="1">
    <source>
        <dbReference type="SAM" id="Phobius"/>
    </source>
</evidence>
<feature type="transmembrane region" description="Helical" evidence="1">
    <location>
        <begin position="302"/>
        <end position="321"/>
    </location>
</feature>
<proteinExistence type="predicted"/>
<dbReference type="InterPro" id="IPR038731">
    <property type="entry name" value="RgtA/B/C-like"/>
</dbReference>
<feature type="domain" description="Glycosyltransferase RgtA/B/C/D-like" evidence="2">
    <location>
        <begin position="157"/>
        <end position="313"/>
    </location>
</feature>
<feature type="transmembrane region" description="Helical" evidence="1">
    <location>
        <begin position="206"/>
        <end position="222"/>
    </location>
</feature>
<keyword evidence="1" id="KW-0472">Membrane</keyword>
<accession>A0A3B1DRD9</accession>
<feature type="transmembrane region" description="Helical" evidence="1">
    <location>
        <begin position="228"/>
        <end position="245"/>
    </location>
</feature>
<evidence type="ECO:0000313" key="3">
    <source>
        <dbReference type="EMBL" id="VAX37610.1"/>
    </source>
</evidence>
<feature type="transmembrane region" description="Helical" evidence="1">
    <location>
        <begin position="60"/>
        <end position="79"/>
    </location>
</feature>
<dbReference type="AlphaFoldDB" id="A0A3B1DRD9"/>
<feature type="transmembrane region" description="Helical" evidence="1">
    <location>
        <begin position="6"/>
        <end position="21"/>
    </location>
</feature>
<evidence type="ECO:0000259" key="2">
    <source>
        <dbReference type="Pfam" id="PF13231"/>
    </source>
</evidence>
<dbReference type="EMBL" id="UOGJ01000133">
    <property type="protein sequence ID" value="VAX37610.1"/>
    <property type="molecule type" value="Genomic_DNA"/>
</dbReference>
<gene>
    <name evidence="3" type="ORF">MNBD_UNCLBAC01-1635</name>
</gene>
<feature type="transmembrane region" description="Helical" evidence="1">
    <location>
        <begin position="385"/>
        <end position="408"/>
    </location>
</feature>
<protein>
    <recommendedName>
        <fullName evidence="2">Glycosyltransferase RgtA/B/C/D-like domain-containing protein</fullName>
    </recommendedName>
</protein>
<feature type="transmembrane region" description="Helical" evidence="1">
    <location>
        <begin position="181"/>
        <end position="199"/>
    </location>
</feature>
<sequence length="448" mass="51656">MIIFAYIISFAIGWLIIETLLKNKNPFCISLQIPLAFALGLGISSLLTFISFLIGNGLHIWFVIGLNLLVLLILIFINKTNTACCVPTIKFSWSNIALTFFWIALYISIYTLSYRHPFGEWDAWALWNMKSKFLIFAGENWKAIFTDLHGHSQPDYPLLLPFIHTWSYCFSQQELIPIPRITAVAFATLCPMLLYGGLAQFAKKRIALMATGIIVINPFYIFLATAQYADILISFYLLASIITLISTLRYQNNSLALLCGLFLGLMTFIKNEGIVFMLLLAALFSFFILYENRRHWKLLGHLAAGIALTACATIFFKLFLAPPNKDILANLTNVELTFFNLKGLMIVKNAILHEFLHKRWCLVWLFLSFLFVIGVPKFFKKECKIITLFFISYFLVILYIYLTTINFDLTWRLKSTLHRILFYLLPSLLFFGFYVHWRNDEIKNASNT</sequence>
<feature type="transmembrane region" description="Helical" evidence="1">
    <location>
        <begin position="359"/>
        <end position="379"/>
    </location>
</feature>